<protein>
    <recommendedName>
        <fullName evidence="4">DUF2306 domain-containing protein</fullName>
    </recommendedName>
</protein>
<dbReference type="EMBL" id="VUOC01000004">
    <property type="protein sequence ID" value="KAA2239571.1"/>
    <property type="molecule type" value="Genomic_DNA"/>
</dbReference>
<dbReference type="RefSeq" id="WP_149840750.1">
    <property type="nucleotide sequence ID" value="NZ_VUOC01000004.1"/>
</dbReference>
<reference evidence="2 3" key="2">
    <citation type="submission" date="2019-09" db="EMBL/GenBank/DDBJ databases">
        <authorList>
            <person name="Jin C."/>
        </authorList>
    </citation>
    <scope>NUCLEOTIDE SEQUENCE [LARGE SCALE GENOMIC DNA]</scope>
    <source>
        <strain evidence="2 3">BN140078</strain>
    </source>
</reference>
<evidence type="ECO:0000313" key="3">
    <source>
        <dbReference type="Proteomes" id="UP000324611"/>
    </source>
</evidence>
<feature type="transmembrane region" description="Helical" evidence="1">
    <location>
        <begin position="188"/>
        <end position="207"/>
    </location>
</feature>
<comment type="caution">
    <text evidence="2">The sequence shown here is derived from an EMBL/GenBank/DDBJ whole genome shotgun (WGS) entry which is preliminary data.</text>
</comment>
<evidence type="ECO:0008006" key="4">
    <source>
        <dbReference type="Google" id="ProtNLM"/>
    </source>
</evidence>
<sequence>METIHHINIIIHATAGSIALAAGFIALLSRKGGHMHLRAGWTFSWMISIVIITGLAGILLFNRNNFLLVITLLSGYTCFSGIRAIRLRGRRPGIVDLLAPVAVMAAGIYYLYYMHSHGLYWSPVVIYSTLGALFLVTVYDLLKPLLPTGILARAVLYEHTYKMVSAFSAITSAFTGTVLPQYKPYSQFLPSVAGVTCIIITFIMLGYKRIPLQSSTRL</sequence>
<feature type="transmembrane region" description="Helical" evidence="1">
    <location>
        <begin position="120"/>
        <end position="142"/>
    </location>
</feature>
<evidence type="ECO:0000313" key="2">
    <source>
        <dbReference type="EMBL" id="KAA2239571.1"/>
    </source>
</evidence>
<dbReference type="Proteomes" id="UP000324611">
    <property type="component" value="Unassembled WGS sequence"/>
</dbReference>
<evidence type="ECO:0000256" key="1">
    <source>
        <dbReference type="SAM" id="Phobius"/>
    </source>
</evidence>
<reference evidence="2 3" key="1">
    <citation type="submission" date="2019-09" db="EMBL/GenBank/DDBJ databases">
        <title>Chitinophaga ginsengihumi sp. nov., isolated from soil of ginseng rhizosphere.</title>
        <authorList>
            <person name="Lee J."/>
        </authorList>
    </citation>
    <scope>NUCLEOTIDE SEQUENCE [LARGE SCALE GENOMIC DNA]</scope>
    <source>
        <strain evidence="2 3">BN140078</strain>
    </source>
</reference>
<name>A0A5B2VKG7_9BACT</name>
<feature type="transmembrane region" description="Helical" evidence="1">
    <location>
        <begin position="66"/>
        <end position="85"/>
    </location>
</feature>
<keyword evidence="3" id="KW-1185">Reference proteome</keyword>
<feature type="transmembrane region" description="Helical" evidence="1">
    <location>
        <begin position="40"/>
        <end position="60"/>
    </location>
</feature>
<feature type="transmembrane region" description="Helical" evidence="1">
    <location>
        <begin position="97"/>
        <end position="114"/>
    </location>
</feature>
<keyword evidence="1" id="KW-0472">Membrane</keyword>
<organism evidence="2 3">
    <name type="scientific">Chitinophaga agrisoli</name>
    <dbReference type="NCBI Taxonomy" id="2607653"/>
    <lineage>
        <taxon>Bacteria</taxon>
        <taxon>Pseudomonadati</taxon>
        <taxon>Bacteroidota</taxon>
        <taxon>Chitinophagia</taxon>
        <taxon>Chitinophagales</taxon>
        <taxon>Chitinophagaceae</taxon>
        <taxon>Chitinophaga</taxon>
    </lineage>
</organism>
<dbReference type="AlphaFoldDB" id="A0A5B2VKG7"/>
<gene>
    <name evidence="2" type="ORF">F0L74_25580</name>
</gene>
<keyword evidence="1" id="KW-0812">Transmembrane</keyword>
<feature type="transmembrane region" description="Helical" evidence="1">
    <location>
        <begin position="6"/>
        <end position="28"/>
    </location>
</feature>
<accession>A0A5B2VKG7</accession>
<proteinExistence type="predicted"/>
<keyword evidence="1" id="KW-1133">Transmembrane helix</keyword>